<comment type="caution">
    <text evidence="1">The sequence shown here is derived from an EMBL/GenBank/DDBJ whole genome shotgun (WGS) entry which is preliminary data.</text>
</comment>
<accession>A0AAV7T3Z1</accession>
<organism evidence="1 2">
    <name type="scientific">Pleurodeles waltl</name>
    <name type="common">Iberian ribbed newt</name>
    <dbReference type="NCBI Taxonomy" id="8319"/>
    <lineage>
        <taxon>Eukaryota</taxon>
        <taxon>Metazoa</taxon>
        <taxon>Chordata</taxon>
        <taxon>Craniata</taxon>
        <taxon>Vertebrata</taxon>
        <taxon>Euteleostomi</taxon>
        <taxon>Amphibia</taxon>
        <taxon>Batrachia</taxon>
        <taxon>Caudata</taxon>
        <taxon>Salamandroidea</taxon>
        <taxon>Salamandridae</taxon>
        <taxon>Pleurodelinae</taxon>
        <taxon>Pleurodeles</taxon>
    </lineage>
</organism>
<name>A0AAV7T3Z1_PLEWA</name>
<gene>
    <name evidence="1" type="ORF">NDU88_002877</name>
</gene>
<dbReference type="Proteomes" id="UP001066276">
    <property type="component" value="Chromosome 4_1"/>
</dbReference>
<proteinExistence type="predicted"/>
<keyword evidence="2" id="KW-1185">Reference proteome</keyword>
<dbReference type="AlphaFoldDB" id="A0AAV7T3Z1"/>
<evidence type="ECO:0000313" key="1">
    <source>
        <dbReference type="EMBL" id="KAJ1171006.1"/>
    </source>
</evidence>
<protein>
    <submittedName>
        <fullName evidence="1">Uncharacterized protein</fullName>
    </submittedName>
</protein>
<reference evidence="1" key="1">
    <citation type="journal article" date="2022" name="bioRxiv">
        <title>Sequencing and chromosome-scale assembly of the giantPleurodeles waltlgenome.</title>
        <authorList>
            <person name="Brown T."/>
            <person name="Elewa A."/>
            <person name="Iarovenko S."/>
            <person name="Subramanian E."/>
            <person name="Araus A.J."/>
            <person name="Petzold A."/>
            <person name="Susuki M."/>
            <person name="Suzuki K.-i.T."/>
            <person name="Hayashi T."/>
            <person name="Toyoda A."/>
            <person name="Oliveira C."/>
            <person name="Osipova E."/>
            <person name="Leigh N.D."/>
            <person name="Simon A."/>
            <person name="Yun M.H."/>
        </authorList>
    </citation>
    <scope>NUCLEOTIDE SEQUENCE</scope>
    <source>
        <strain evidence="1">20211129_DDA</strain>
        <tissue evidence="1">Liver</tissue>
    </source>
</reference>
<dbReference type="EMBL" id="JANPWB010000007">
    <property type="protein sequence ID" value="KAJ1171006.1"/>
    <property type="molecule type" value="Genomic_DNA"/>
</dbReference>
<evidence type="ECO:0000313" key="2">
    <source>
        <dbReference type="Proteomes" id="UP001066276"/>
    </source>
</evidence>
<sequence>MMKDVIQMAVERRNNVKCIVNDLVWAYRTTENGVKNENSIQCNEGTENKYQEVTSVGDYVGEQKEDDSEDYKFNGNIGQRIKAGDLVKGKQGRIEGGLKKFCGPFQVRSVHGLVVTLENGMQWTVQRVGLYERGSSDVKKTLE</sequence>